<organism evidence="2">
    <name type="scientific">Hexamita inflata</name>
    <dbReference type="NCBI Taxonomy" id="28002"/>
    <lineage>
        <taxon>Eukaryota</taxon>
        <taxon>Metamonada</taxon>
        <taxon>Diplomonadida</taxon>
        <taxon>Hexamitidae</taxon>
        <taxon>Hexamitinae</taxon>
        <taxon>Hexamita</taxon>
    </lineage>
</organism>
<dbReference type="Proteomes" id="UP001642409">
    <property type="component" value="Unassembled WGS sequence"/>
</dbReference>
<evidence type="ECO:0000313" key="3">
    <source>
        <dbReference type="EMBL" id="CAL6037414.1"/>
    </source>
</evidence>
<gene>
    <name evidence="3" type="ORF">HINF_LOCUS36880</name>
    <name evidence="2" type="ORF">HINF_LOCUS59412</name>
</gene>
<proteinExistence type="predicted"/>
<keyword evidence="4" id="KW-1185">Reference proteome</keyword>
<comment type="caution">
    <text evidence="2">The sequence shown here is derived from an EMBL/GenBank/DDBJ whole genome shotgun (WGS) entry which is preliminary data.</text>
</comment>
<dbReference type="EMBL" id="CATOUU010001095">
    <property type="protein sequence ID" value="CAI9971767.1"/>
    <property type="molecule type" value="Genomic_DNA"/>
</dbReference>
<evidence type="ECO:0000256" key="1">
    <source>
        <dbReference type="SAM" id="Phobius"/>
    </source>
</evidence>
<dbReference type="AlphaFoldDB" id="A0AA86R905"/>
<evidence type="ECO:0000313" key="4">
    <source>
        <dbReference type="Proteomes" id="UP001642409"/>
    </source>
</evidence>
<accession>A0AA86R905</accession>
<feature type="transmembrane region" description="Helical" evidence="1">
    <location>
        <begin position="51"/>
        <end position="69"/>
    </location>
</feature>
<sequence length="102" mass="12117">MRRGTIEARSNEPIINHTKQSWHFSNASSALTSDAEPNRSLKERHNIQYQYIIYIGSLIWYIHSIINYFNHFRFGINQTIEDTKLMQLHLEDAEKATYVFNQ</sequence>
<keyword evidence="1" id="KW-0472">Membrane</keyword>
<keyword evidence="1" id="KW-1133">Transmembrane helix</keyword>
<dbReference type="EMBL" id="CAXDID020000136">
    <property type="protein sequence ID" value="CAL6037414.1"/>
    <property type="molecule type" value="Genomic_DNA"/>
</dbReference>
<name>A0AA86R905_9EUKA</name>
<reference evidence="3 4" key="2">
    <citation type="submission" date="2024-07" db="EMBL/GenBank/DDBJ databases">
        <authorList>
            <person name="Akdeniz Z."/>
        </authorList>
    </citation>
    <scope>NUCLEOTIDE SEQUENCE [LARGE SCALE GENOMIC DNA]</scope>
</reference>
<reference evidence="2" key="1">
    <citation type="submission" date="2023-06" db="EMBL/GenBank/DDBJ databases">
        <authorList>
            <person name="Kurt Z."/>
        </authorList>
    </citation>
    <scope>NUCLEOTIDE SEQUENCE</scope>
</reference>
<evidence type="ECO:0000313" key="2">
    <source>
        <dbReference type="EMBL" id="CAI9971767.1"/>
    </source>
</evidence>
<keyword evidence="1" id="KW-0812">Transmembrane</keyword>
<protein>
    <submittedName>
        <fullName evidence="3">Hypothetical_protein</fullName>
    </submittedName>
</protein>